<dbReference type="Proteomes" id="UP000235786">
    <property type="component" value="Unassembled WGS sequence"/>
</dbReference>
<organism evidence="4 5">
    <name type="scientific">Hyaloscypha variabilis (strain UAMH 11265 / GT02V1 / F)</name>
    <name type="common">Meliniomyces variabilis</name>
    <dbReference type="NCBI Taxonomy" id="1149755"/>
    <lineage>
        <taxon>Eukaryota</taxon>
        <taxon>Fungi</taxon>
        <taxon>Dikarya</taxon>
        <taxon>Ascomycota</taxon>
        <taxon>Pezizomycotina</taxon>
        <taxon>Leotiomycetes</taxon>
        <taxon>Helotiales</taxon>
        <taxon>Hyaloscyphaceae</taxon>
        <taxon>Hyaloscypha</taxon>
        <taxon>Hyaloscypha variabilis</taxon>
    </lineage>
</organism>
<evidence type="ECO:0000259" key="3">
    <source>
        <dbReference type="PROSITE" id="PS50924"/>
    </source>
</evidence>
<dbReference type="EMBL" id="KZ613941">
    <property type="protein sequence ID" value="PMD44030.1"/>
    <property type="molecule type" value="Genomic_DNA"/>
</dbReference>
<keyword evidence="2" id="KW-0472">Membrane</keyword>
<dbReference type="PANTHER" id="PTHR35152">
    <property type="entry name" value="DOMAIN SIGNALLING PROTEIN, PUTATIVE (AFU_ORTHOLOGUE AFUA_5G11310)-RELATED"/>
    <property type="match status" value="1"/>
</dbReference>
<feature type="transmembrane region" description="Helical" evidence="2">
    <location>
        <begin position="136"/>
        <end position="153"/>
    </location>
</feature>
<feature type="compositionally biased region" description="Polar residues" evidence="1">
    <location>
        <begin position="760"/>
        <end position="772"/>
    </location>
</feature>
<feature type="transmembrane region" description="Helical" evidence="2">
    <location>
        <begin position="63"/>
        <end position="85"/>
    </location>
</feature>
<dbReference type="PROSITE" id="PS50924">
    <property type="entry name" value="MHYT"/>
    <property type="match status" value="1"/>
</dbReference>
<feature type="transmembrane region" description="Helical" evidence="2">
    <location>
        <begin position="242"/>
        <end position="266"/>
    </location>
</feature>
<dbReference type="AlphaFoldDB" id="A0A2J6RZU9"/>
<feature type="transmembrane region" description="Helical" evidence="2">
    <location>
        <begin position="165"/>
        <end position="191"/>
    </location>
</feature>
<evidence type="ECO:0000256" key="1">
    <source>
        <dbReference type="SAM" id="MobiDB-lite"/>
    </source>
</evidence>
<dbReference type="InterPro" id="IPR005330">
    <property type="entry name" value="MHYT_dom"/>
</dbReference>
<keyword evidence="5" id="KW-1185">Reference proteome</keyword>
<dbReference type="STRING" id="1149755.A0A2J6RZU9"/>
<evidence type="ECO:0000313" key="4">
    <source>
        <dbReference type="EMBL" id="PMD44030.1"/>
    </source>
</evidence>
<feature type="transmembrane region" description="Helical" evidence="2">
    <location>
        <begin position="29"/>
        <end position="51"/>
    </location>
</feature>
<keyword evidence="2" id="KW-1133">Transmembrane helix</keyword>
<accession>A0A2J6RZU9</accession>
<sequence length="811" mass="90220">MSNATNTSTVIPLQRYAELKGQIISRSFIPGYVVSSYFVSFLGAWTALELISRRTAIRGRYNWFLLAGSSFSMGGIAIWSMYYIGNRAIILDDDQPELQIVYSNGYTVISFFMPVAVLFLVFAAVGSNATINNTRVVLGGALTGFTICGMHYLGQAGIANYDCVYPVSFVVGAILIAVAASIVSLCIFFLFHLTWDTKWWKRPICASVLASAVSGMHWLASVGTQYRLKYLDPSLAKIVSRILPVIVALVLSLCCCIVLLLTMLSAQWRLAKLAKRAHQVVLTAAIFDYEERILVSPEGFLPHKTITDAWVERSLDDVFSVSHPVFLWMFRTSRNWTSVVKLLPAMRNHVHRVGLQRWVGSKFEGNLLKESGSPIEDYSLVFRELFCLAAGELARDLHEPLDQIGVLYDEITITGQQEVNKKGRKKYSPDADLEGLSGSGKGQILFLVRLVNRHAAEHLQHAGFLFAEPANVVPLLAATLHVGPKQLTHRIDALRYYAAGDRMLKPGVHVAIFAIRASLGAGRHGFDVLARKDAQNQLPTMQFPFDALEDWKLEYLKTMDGMTMAQVGKKLVAALRLNPSARERQLAKHIFDTIEAIKEEGDDPVFSDSKLIATPIQAPCRGVTEDSPPGFATLITFRLILPVHSRAPGQKLMFIPLNFFKMQQQVYKNSPDHDIFARKTHREFAPMLDLEDSQPERWNEVEAGKAGSRRNAVAFKQRRYSRIMVEKSSEATLVDVKFHDGGQALVDGKYAGAKPEATCRQISSTSPRTLGNSEKPAQVDSKQHGAGAKVKEGEEKQTYIDEMFTIAIAKR</sequence>
<feature type="region of interest" description="Disordered" evidence="1">
    <location>
        <begin position="759"/>
        <end position="794"/>
    </location>
</feature>
<name>A0A2J6RZU9_HYAVF</name>
<feature type="transmembrane region" description="Helical" evidence="2">
    <location>
        <begin position="105"/>
        <end position="124"/>
    </location>
</feature>
<feature type="domain" description="MHYT" evidence="3">
    <location>
        <begin position="28"/>
        <end position="227"/>
    </location>
</feature>
<evidence type="ECO:0000313" key="5">
    <source>
        <dbReference type="Proteomes" id="UP000235786"/>
    </source>
</evidence>
<protein>
    <recommendedName>
        <fullName evidence="3">MHYT domain-containing protein</fullName>
    </recommendedName>
</protein>
<dbReference type="OrthoDB" id="264015at2759"/>
<gene>
    <name evidence="4" type="ORF">L207DRAFT_552432</name>
</gene>
<dbReference type="Pfam" id="PF03707">
    <property type="entry name" value="MHYT"/>
    <property type="match status" value="2"/>
</dbReference>
<dbReference type="PANTHER" id="PTHR35152:SF1">
    <property type="entry name" value="DOMAIN SIGNALLING PROTEIN, PUTATIVE (AFU_ORTHOLOGUE AFUA_5G11310)-RELATED"/>
    <property type="match status" value="1"/>
</dbReference>
<evidence type="ECO:0000256" key="2">
    <source>
        <dbReference type="SAM" id="Phobius"/>
    </source>
</evidence>
<reference evidence="4 5" key="1">
    <citation type="submission" date="2016-04" db="EMBL/GenBank/DDBJ databases">
        <title>A degradative enzymes factory behind the ericoid mycorrhizal symbiosis.</title>
        <authorList>
            <consortium name="DOE Joint Genome Institute"/>
            <person name="Martino E."/>
            <person name="Morin E."/>
            <person name="Grelet G."/>
            <person name="Kuo A."/>
            <person name="Kohler A."/>
            <person name="Daghino S."/>
            <person name="Barry K."/>
            <person name="Choi C."/>
            <person name="Cichocki N."/>
            <person name="Clum A."/>
            <person name="Copeland A."/>
            <person name="Hainaut M."/>
            <person name="Haridas S."/>
            <person name="Labutti K."/>
            <person name="Lindquist E."/>
            <person name="Lipzen A."/>
            <person name="Khouja H.-R."/>
            <person name="Murat C."/>
            <person name="Ohm R."/>
            <person name="Olson A."/>
            <person name="Spatafora J."/>
            <person name="Veneault-Fourrey C."/>
            <person name="Henrissat B."/>
            <person name="Grigoriev I."/>
            <person name="Martin F."/>
            <person name="Perotto S."/>
        </authorList>
    </citation>
    <scope>NUCLEOTIDE SEQUENCE [LARGE SCALE GENOMIC DNA]</scope>
    <source>
        <strain evidence="4 5">F</strain>
    </source>
</reference>
<keyword evidence="2" id="KW-0812">Transmembrane</keyword>
<proteinExistence type="predicted"/>